<keyword evidence="2" id="KW-1185">Reference proteome</keyword>
<evidence type="ECO:0000313" key="2">
    <source>
        <dbReference type="Proteomes" id="UP000235965"/>
    </source>
</evidence>
<dbReference type="EMBL" id="NEVH01016061">
    <property type="protein sequence ID" value="PNF26368.1"/>
    <property type="molecule type" value="Genomic_DNA"/>
</dbReference>
<reference evidence="1 2" key="1">
    <citation type="submission" date="2017-12" db="EMBL/GenBank/DDBJ databases">
        <title>Hemimetabolous genomes reveal molecular basis of termite eusociality.</title>
        <authorList>
            <person name="Harrison M.C."/>
            <person name="Jongepier E."/>
            <person name="Robertson H.M."/>
            <person name="Arning N."/>
            <person name="Bitard-Feildel T."/>
            <person name="Chao H."/>
            <person name="Childers C.P."/>
            <person name="Dinh H."/>
            <person name="Doddapaneni H."/>
            <person name="Dugan S."/>
            <person name="Gowin J."/>
            <person name="Greiner C."/>
            <person name="Han Y."/>
            <person name="Hu H."/>
            <person name="Hughes D.S.T."/>
            <person name="Huylmans A.-K."/>
            <person name="Kemena C."/>
            <person name="Kremer L.P.M."/>
            <person name="Lee S.L."/>
            <person name="Lopez-Ezquerra A."/>
            <person name="Mallet L."/>
            <person name="Monroy-Kuhn J.M."/>
            <person name="Moser A."/>
            <person name="Murali S.C."/>
            <person name="Muzny D.M."/>
            <person name="Otani S."/>
            <person name="Piulachs M.-D."/>
            <person name="Poelchau M."/>
            <person name="Qu J."/>
            <person name="Schaub F."/>
            <person name="Wada-Katsumata A."/>
            <person name="Worley K.C."/>
            <person name="Xie Q."/>
            <person name="Ylla G."/>
            <person name="Poulsen M."/>
            <person name="Gibbs R.A."/>
            <person name="Schal C."/>
            <person name="Richards S."/>
            <person name="Belles X."/>
            <person name="Korb J."/>
            <person name="Bornberg-Bauer E."/>
        </authorList>
    </citation>
    <scope>NUCLEOTIDE SEQUENCE [LARGE SCALE GENOMIC DNA]</scope>
    <source>
        <tissue evidence="1">Whole body</tissue>
    </source>
</reference>
<dbReference type="Proteomes" id="UP000235965">
    <property type="component" value="Unassembled WGS sequence"/>
</dbReference>
<accession>A0A2J7QCQ9</accession>
<sequence length="224" mass="25505">MSFLHAAARCFQADNDHASISSTVLKLCLIFLNCMSSKLATREHKLTAVCLYAENLKGLLNVNIKHLQTKYLLDENHQSTGKSCIDGEDAVESEEEIVQYIILLIFSVTLISKLPGSLNKRDEEEIKVDSEQEDFMGKISFSDVCLLEDHLLTALYSIAVCESFIRHYKSSVYYYKIFSKYDILNERFKLLMLAFDAKEVKNITHIAAKRALHCGSLWLSLLHT</sequence>
<protein>
    <submittedName>
        <fullName evidence="1">Uncharacterized protein</fullName>
    </submittedName>
</protein>
<evidence type="ECO:0000313" key="1">
    <source>
        <dbReference type="EMBL" id="PNF26368.1"/>
    </source>
</evidence>
<dbReference type="STRING" id="105785.A0A2J7QCQ9"/>
<dbReference type="AlphaFoldDB" id="A0A2J7QCQ9"/>
<gene>
    <name evidence="1" type="ORF">B7P43_G18275</name>
</gene>
<proteinExistence type="predicted"/>
<organism evidence="1 2">
    <name type="scientific">Cryptotermes secundus</name>
    <dbReference type="NCBI Taxonomy" id="105785"/>
    <lineage>
        <taxon>Eukaryota</taxon>
        <taxon>Metazoa</taxon>
        <taxon>Ecdysozoa</taxon>
        <taxon>Arthropoda</taxon>
        <taxon>Hexapoda</taxon>
        <taxon>Insecta</taxon>
        <taxon>Pterygota</taxon>
        <taxon>Neoptera</taxon>
        <taxon>Polyneoptera</taxon>
        <taxon>Dictyoptera</taxon>
        <taxon>Blattodea</taxon>
        <taxon>Blattoidea</taxon>
        <taxon>Termitoidae</taxon>
        <taxon>Kalotermitidae</taxon>
        <taxon>Cryptotermitinae</taxon>
        <taxon>Cryptotermes</taxon>
    </lineage>
</organism>
<dbReference type="InParanoid" id="A0A2J7QCQ9"/>
<comment type="caution">
    <text evidence="1">The sequence shown here is derived from an EMBL/GenBank/DDBJ whole genome shotgun (WGS) entry which is preliminary data.</text>
</comment>
<name>A0A2J7QCQ9_9NEOP</name>